<evidence type="ECO:0000313" key="3">
    <source>
        <dbReference type="Proteomes" id="UP000017836"/>
    </source>
</evidence>
<organism evidence="2 3">
    <name type="scientific">Amborella trichopoda</name>
    <dbReference type="NCBI Taxonomy" id="13333"/>
    <lineage>
        <taxon>Eukaryota</taxon>
        <taxon>Viridiplantae</taxon>
        <taxon>Streptophyta</taxon>
        <taxon>Embryophyta</taxon>
        <taxon>Tracheophyta</taxon>
        <taxon>Spermatophyta</taxon>
        <taxon>Magnoliopsida</taxon>
        <taxon>Amborellales</taxon>
        <taxon>Amborellaceae</taxon>
        <taxon>Amborella</taxon>
    </lineage>
</organism>
<dbReference type="SMART" id="SM01045">
    <property type="entry name" value="BURP"/>
    <property type="match status" value="1"/>
</dbReference>
<dbReference type="OMA" id="MQKGENK"/>
<dbReference type="Gramene" id="ERN17512">
    <property type="protein sequence ID" value="ERN17512"/>
    <property type="gene ID" value="AMTR_s00059p00081630"/>
</dbReference>
<keyword evidence="3" id="KW-1185">Reference proteome</keyword>
<dbReference type="PANTHER" id="PTHR31236">
    <property type="entry name" value="BURP DOMAIN PROTEIN USPL1-LIKE"/>
    <property type="match status" value="1"/>
</dbReference>
<accession>U5D7Y0</accession>
<dbReference type="HOGENOM" id="CLU_011822_0_0_1"/>
<dbReference type="EMBL" id="KI392312">
    <property type="protein sequence ID" value="ERN17512.1"/>
    <property type="molecule type" value="Genomic_DNA"/>
</dbReference>
<protein>
    <recommendedName>
        <fullName evidence="1">BURP domain-containing protein</fullName>
    </recommendedName>
</protein>
<evidence type="ECO:0000259" key="1">
    <source>
        <dbReference type="PROSITE" id="PS51277"/>
    </source>
</evidence>
<reference evidence="3" key="1">
    <citation type="journal article" date="2013" name="Science">
        <title>The Amborella genome and the evolution of flowering plants.</title>
        <authorList>
            <consortium name="Amborella Genome Project"/>
        </authorList>
    </citation>
    <scope>NUCLEOTIDE SEQUENCE [LARGE SCALE GENOMIC DNA]</scope>
</reference>
<dbReference type="InterPro" id="IPR004873">
    <property type="entry name" value="BURP_dom"/>
</dbReference>
<evidence type="ECO:0000313" key="2">
    <source>
        <dbReference type="EMBL" id="ERN17512.1"/>
    </source>
</evidence>
<proteinExistence type="predicted"/>
<dbReference type="PANTHER" id="PTHR31236:SF32">
    <property type="entry name" value="BURP DOMAIN PROTEIN USPL1-LIKE"/>
    <property type="match status" value="1"/>
</dbReference>
<feature type="domain" description="BURP" evidence="1">
    <location>
        <begin position="91"/>
        <end position="308"/>
    </location>
</feature>
<dbReference type="PROSITE" id="PS51277">
    <property type="entry name" value="BURP"/>
    <property type="match status" value="1"/>
</dbReference>
<dbReference type="AlphaFoldDB" id="U5D7Y0"/>
<gene>
    <name evidence="2" type="ORF">AMTR_s00059p00081630</name>
</gene>
<name>U5D7Y0_AMBTC</name>
<dbReference type="eggNOG" id="ENOG502QU5J">
    <property type="taxonomic scope" value="Eukaryota"/>
</dbReference>
<dbReference type="Pfam" id="PF03181">
    <property type="entry name" value="BURP"/>
    <property type="match status" value="1"/>
</dbReference>
<dbReference type="InterPro" id="IPR044816">
    <property type="entry name" value="BURP"/>
</dbReference>
<sequence length="310" mass="34505">MQLACHGDARVLVEHGKYEAASTMSQISNDFDSKESNLAKDQNVSQLKSSKDFDLSTKDVDLEYKFRQTDPQSHDSKHQGPTHIVGYVPVFLHESDLRLGNKLNSYYLGVNISQTPSPLPRQEADSIPFSSKSVADLLHHFSINPNSPQAKQAKKTLQICEEPLAKGEHRVCATSLESMHDFVSSIFGPKANLQVVATTIHNREIHSPAVQSYTVKGIIFRSTTPSLVACHALPYPYTLYYCHEVIKAKVFKVMLKGEDGNKVDAAVVCHLDTSHWDPNDEAFKVLKNKSGEPVCHLLPENNLVWLSTPV</sequence>
<dbReference type="Proteomes" id="UP000017836">
    <property type="component" value="Unassembled WGS sequence"/>
</dbReference>